<feature type="domain" description="Cell morphogenesis central region" evidence="4">
    <location>
        <begin position="1501"/>
        <end position="1596"/>
    </location>
</feature>
<evidence type="ECO:0000259" key="3">
    <source>
        <dbReference type="Pfam" id="PF14222"/>
    </source>
</evidence>
<feature type="domain" description="Cell morphogenesis protein N-terminal" evidence="3">
    <location>
        <begin position="212"/>
        <end position="749"/>
    </location>
</feature>
<dbReference type="eggNOG" id="KOG1825">
    <property type="taxonomic scope" value="Eukaryota"/>
</dbReference>
<dbReference type="OMA" id="VAMMHID"/>
<feature type="chain" id="PRO_5003156449" description="Non-specific serine/threonine protein kinase" evidence="2">
    <location>
        <begin position="22"/>
        <end position="2479"/>
    </location>
</feature>
<keyword evidence="2" id="KW-0732">Signal</keyword>
<feature type="region of interest" description="Disordered" evidence="1">
    <location>
        <begin position="2458"/>
        <end position="2479"/>
    </location>
</feature>
<dbReference type="OrthoDB" id="6287725at2759"/>
<feature type="compositionally biased region" description="Polar residues" evidence="1">
    <location>
        <begin position="1763"/>
        <end position="1776"/>
    </location>
</feature>
<dbReference type="Proteomes" id="UP000008141">
    <property type="component" value="Unassembled WGS sequence"/>
</dbReference>
<dbReference type="RefSeq" id="XP_005843831.1">
    <property type="nucleotide sequence ID" value="XM_005843769.1"/>
</dbReference>
<sequence>MHRSLVLAVTLAVLFCAAAQAYVCDAPDYWSSQFKVKNGQISDTANKNFASIAWTKISKTLKYANDENELMAGTCTVTKLTPFQACYKSWAAVDGKQLKGQYGFAAKAALNWWVLQPAKWCRRIRKRVQACRQRGPMAFAASVGEAILLQFQAYAEQAVDKGADAGDPAYAKLLEGLQAAAATAGPSVMGQLLSWRSAMLTELGQRNDAVSQRKRLTIEALFLEATGQLAGAAPSVLSAQQGADLEAVAFDWLLGADTYLSYPDPYHHKDRVVLAAAEMLGALSTLRLGPISKRWEAELNKLIRADANSPARQQLYDLCHGMRFVRIGAASSAQLEASVEFLRLAHPLTHVAPDKKSRVQQAICDMLAGVLQPLADGGRAGEFGAGCDAALRQKFAQQVTVLRTDLQKWASKQSKQVASGFPVVAVLLCLEGHEQLVTSIDGFIDALHKLLRDRRNASMALLCLARVVACFLRRMAARSDPGRMAKWLSRGVSPVIQAAVRGALPAGEQQELVRQLCAGVAQHLPEYAVGGMVLELLQCVDLQAGTNWEAPMAGLMALLTILTSVPSKLEGEQLQLELPATAAGLERAAAGVWVPPGDAIRQLLDLAYGVGGLVPKLALALGRLVTACHQLYGFSRVTSMMKTSDAAARERLGALPVFVMALQCVPFVMPEHWASGAVCEDLPGYTIHAEPSMRQVSTTVLRRVVRALPGLRDKLVGAFAAFVVRIQEDYPEVIKDSLLLLLSLLREWMGLAVSEWPAPAPGGAPAPLAAFDSLARVEGSALVLLCSTDVEVRRLGVELMRTARDLHRTLASPPQPSSKRATMHHSGAGEGPASRRASLQSGGGEAWGRRGTSAHGSASQLLAGSLPTTPGGSPKLVYAADIIDRSGAAIVARCFWDFGRWSDLWRAWRPLPDAGATFEACMQRTRTQEARTALLPAWPACLPARPPARDATRWARTLCEVMRQVWQRADKSAWVAHLELIAKLQGLLSLDSNGRQVLPPDAKTDLSRAYCLALAAAPLLDASRLGERSLTSRELVRQLVASVRNGGEVQQATAVLALGCVHPACHALVLLEASVLAEDYLDRQMQRSISMPSVPGMGRKAAKKDDVRLAHAHLTRMLADNLPPGSLADNVVVRDKLIEFVRDTARHITTTADVSPELQQLRYCLCSVARQCGGQLGQALPQAFPVQTRRALYDMFGLYCEEAQQPGQFRNDLRRIIAQAKQRIKDVDASRVMETDIVDSSEVLEHAAYLGMAAMLGRVFAWIDRMLSAQPATARLADWGPPKEAVARSALTNLLQSNSELSSVFVDRSYSPNQQVAAGYFQVLREVYAARPLPLPEYIGVSLVLHKVVDRRREVRDAARGLLGLLARRAWGRDPRYSEQHEAASGPLTAQQQAPAGADSTEVVGSLANSYASYQLRLSARLAKEHHGLSDAVANEVLGRQLVNTSGPDALLSLCPWLEFVTIPTQARPRPSSLPPYTPPQPRRGCRRGCMKLHRPCLVLQWEGHWSQTLLDSLYRITAKQSDRQAHERLWATLAANRLSIVPALNFLIDRGLKEDAVREDGAAPAATGKEIVVYLSRVAARQVVGHLVHEALQQIEQPDAPADEPASSPFASRTPDGTPKHVSLPKQPAVQILEYHHKRTKSSLLHPQLPALHRISAGSILPRDDGGEGGPGSASGSRPGTPGGSTRGGGSTGGPGSFNKRVSMFEQLLRAQSLWSDGGSGAGDGGGGLASAGSGTLPAAAAGDASAPRLPGMMSKAGSMSDARSSFDSRQNSLSRGGGGGGDGGGRRLPLTRPEMALSLLIEVAYEQDEEFRQHLPQARRFPPRTPAPATPALPCRAAGRGLPRLLHLCLINADSCSPLSAGSPSLECQGVAEVVSKLQARLGQQLWPREQPSLAHPMVPSAAAVAVFVQTVAECFVYDRELRDQWCGEALRWTCGARSRHAASRSHQAFCALRPVLGAQSASAMLAALHKCLAPGRASGSDTGSLDTAVEVLCSLRALLAGLLAEPAKALLYPQLLLACVALLQSSVVRVVELAMHLLLQLLAVVDLNDPIVQSTVLAMLPLPEDGEEGGGGGSGGGGGGAAAAVPLEGAIWPVGQGLLGGSAEPEVEEALGPWLALQQLVVKALFQPETQLLALEVLGAVAEQVARSDAAVQRANNAAAAATAASEGDGGPDGGAGGAGGADLFSCLSLADGLLLAAADGSGAAAPIEAVLGDLRAGQAIALGAALPWLCVHLREVGPESVVEGFLEASAGACAALGWSQLATALGALAGMAGAAEEPEQWLPPLCTALCTALFPAYARLVLQRLAEVAQRGGERYQQAAVACLTAIFQVPGLDLGPSGWPAHDTAFIQQLSAHLGGALGSAVLLALKAMLRFQGEGAAAAAAAAPPERRQEGEDGGGAAAEEAGEQLAPLEWAHCMDDLGGSNRLCSEALERVIWACPGSAQLLWGNAGGGGPGGGGGHGASHMSRDSFLPFLP</sequence>
<feature type="region of interest" description="Disordered" evidence="1">
    <location>
        <begin position="1599"/>
        <end position="1624"/>
    </location>
</feature>
<feature type="domain" description="Cell morphogenesis central region" evidence="4">
    <location>
        <begin position="1791"/>
        <end position="1976"/>
    </location>
</feature>
<feature type="region of interest" description="Disordered" evidence="1">
    <location>
        <begin position="1660"/>
        <end position="1700"/>
    </location>
</feature>
<feature type="region of interest" description="Disordered" evidence="1">
    <location>
        <begin position="806"/>
        <end position="866"/>
    </location>
</feature>
<proteinExistence type="predicted"/>
<dbReference type="PANTHER" id="PTHR12295:SF30">
    <property type="entry name" value="PROTEIN FURRY"/>
    <property type="match status" value="1"/>
</dbReference>
<dbReference type="GO" id="GO:0000902">
    <property type="term" value="P:cell morphogenesis"/>
    <property type="evidence" value="ECO:0007669"/>
    <property type="project" value="InterPro"/>
</dbReference>
<dbReference type="EMBL" id="GL433861">
    <property type="protein sequence ID" value="EFN51729.1"/>
    <property type="molecule type" value="Genomic_DNA"/>
</dbReference>
<feature type="region of interest" description="Disordered" evidence="1">
    <location>
        <begin position="1377"/>
        <end position="1399"/>
    </location>
</feature>
<reference evidence="5 6" key="1">
    <citation type="journal article" date="2010" name="Plant Cell">
        <title>The Chlorella variabilis NC64A genome reveals adaptation to photosymbiosis, coevolution with viruses, and cryptic sex.</title>
        <authorList>
            <person name="Blanc G."/>
            <person name="Duncan G."/>
            <person name="Agarkova I."/>
            <person name="Borodovsky M."/>
            <person name="Gurnon J."/>
            <person name="Kuo A."/>
            <person name="Lindquist E."/>
            <person name="Lucas S."/>
            <person name="Pangilinan J."/>
            <person name="Polle J."/>
            <person name="Salamov A."/>
            <person name="Terry A."/>
            <person name="Yamada T."/>
            <person name="Dunigan D.D."/>
            <person name="Grigoriev I.V."/>
            <person name="Claverie J.M."/>
            <person name="Van Etten J.L."/>
        </authorList>
    </citation>
    <scope>NUCLEOTIDE SEQUENCE [LARGE SCALE GENOMIC DNA]</scope>
    <source>
        <strain evidence="5 6">NC64A</strain>
    </source>
</reference>
<feature type="domain" description="Cell morphogenesis central region" evidence="4">
    <location>
        <begin position="875"/>
        <end position="1257"/>
    </location>
</feature>
<evidence type="ECO:0000313" key="5">
    <source>
        <dbReference type="EMBL" id="EFN51729.1"/>
    </source>
</evidence>
<name>E1ZR74_CHLVA</name>
<dbReference type="GO" id="GO:0030427">
    <property type="term" value="C:site of polarized growth"/>
    <property type="evidence" value="ECO:0007669"/>
    <property type="project" value="TreeGrafter"/>
</dbReference>
<dbReference type="InterPro" id="IPR025614">
    <property type="entry name" value="Cell_morpho_N"/>
</dbReference>
<dbReference type="Pfam" id="PF14228">
    <property type="entry name" value="MOR2-PAG1_mid"/>
    <property type="match status" value="4"/>
</dbReference>
<dbReference type="InterPro" id="IPR039867">
    <property type="entry name" value="Furry/Tao3/Mor2"/>
</dbReference>
<dbReference type="InterPro" id="IPR016024">
    <property type="entry name" value="ARM-type_fold"/>
</dbReference>
<feature type="signal peptide" evidence="2">
    <location>
        <begin position="1"/>
        <end position="21"/>
    </location>
</feature>
<evidence type="ECO:0000256" key="2">
    <source>
        <dbReference type="SAM" id="SignalP"/>
    </source>
</evidence>
<dbReference type="PANTHER" id="PTHR12295">
    <property type="entry name" value="FURRY-RELATED"/>
    <property type="match status" value="1"/>
</dbReference>
<feature type="domain" description="Cell morphogenesis central region" evidence="4">
    <location>
        <begin position="1285"/>
        <end position="1460"/>
    </location>
</feature>
<dbReference type="STRING" id="554065.E1ZR74"/>
<dbReference type="KEGG" id="cvr:CHLNCDRAFT_59162"/>
<feature type="region of interest" description="Disordered" evidence="1">
    <location>
        <begin position="1740"/>
        <end position="1791"/>
    </location>
</feature>
<protein>
    <recommendedName>
        <fullName evidence="7">Non-specific serine/threonine protein kinase</fullName>
    </recommendedName>
</protein>
<dbReference type="SUPFAM" id="SSF48371">
    <property type="entry name" value="ARM repeat"/>
    <property type="match status" value="2"/>
</dbReference>
<feature type="compositionally biased region" description="Gly residues" evidence="1">
    <location>
        <begin position="1682"/>
        <end position="1697"/>
    </location>
</feature>
<dbReference type="FunCoup" id="E1ZR74">
    <property type="interactions" value="1474"/>
</dbReference>
<feature type="region of interest" description="Disordered" evidence="1">
    <location>
        <begin position="2386"/>
        <end position="2406"/>
    </location>
</feature>
<keyword evidence="6" id="KW-1185">Reference proteome</keyword>
<dbReference type="GeneID" id="17351110"/>
<dbReference type="Pfam" id="PF14222">
    <property type="entry name" value="MOR2-PAG1_N"/>
    <property type="match status" value="1"/>
</dbReference>
<evidence type="ECO:0008006" key="7">
    <source>
        <dbReference type="Google" id="ProtNLM"/>
    </source>
</evidence>
<organism evidence="6">
    <name type="scientific">Chlorella variabilis</name>
    <name type="common">Green alga</name>
    <dbReference type="NCBI Taxonomy" id="554065"/>
    <lineage>
        <taxon>Eukaryota</taxon>
        <taxon>Viridiplantae</taxon>
        <taxon>Chlorophyta</taxon>
        <taxon>core chlorophytes</taxon>
        <taxon>Trebouxiophyceae</taxon>
        <taxon>Chlorellales</taxon>
        <taxon>Chlorellaceae</taxon>
        <taxon>Chlorella clade</taxon>
        <taxon>Chlorella</taxon>
    </lineage>
</organism>
<evidence type="ECO:0000259" key="4">
    <source>
        <dbReference type="Pfam" id="PF14228"/>
    </source>
</evidence>
<dbReference type="InterPro" id="IPR029473">
    <property type="entry name" value="MOR2-PAG1_mid"/>
</dbReference>
<accession>E1ZR74</accession>
<evidence type="ECO:0000256" key="1">
    <source>
        <dbReference type="SAM" id="MobiDB-lite"/>
    </source>
</evidence>
<feature type="compositionally biased region" description="Polar residues" evidence="1">
    <location>
        <begin position="854"/>
        <end position="866"/>
    </location>
</feature>
<dbReference type="GO" id="GO:0005938">
    <property type="term" value="C:cell cortex"/>
    <property type="evidence" value="ECO:0007669"/>
    <property type="project" value="TreeGrafter"/>
</dbReference>
<feature type="compositionally biased region" description="Low complexity" evidence="1">
    <location>
        <begin position="1599"/>
        <end position="1613"/>
    </location>
</feature>
<gene>
    <name evidence="5" type="ORF">CHLNCDRAFT_59162</name>
</gene>
<dbReference type="InParanoid" id="E1ZR74"/>
<evidence type="ECO:0000313" key="6">
    <source>
        <dbReference type="Proteomes" id="UP000008141"/>
    </source>
</evidence>